<evidence type="ECO:0000313" key="3">
    <source>
        <dbReference type="EMBL" id="CAD8678293.1"/>
    </source>
</evidence>
<reference evidence="3" key="1">
    <citation type="submission" date="2021-01" db="EMBL/GenBank/DDBJ databases">
        <authorList>
            <person name="Corre E."/>
            <person name="Pelletier E."/>
            <person name="Niang G."/>
            <person name="Scheremetjew M."/>
            <person name="Finn R."/>
            <person name="Kale V."/>
            <person name="Holt S."/>
            <person name="Cochrane G."/>
            <person name="Meng A."/>
            <person name="Brown T."/>
            <person name="Cohen L."/>
        </authorList>
    </citation>
    <scope>NUCLEOTIDE SEQUENCE</scope>
    <source>
        <strain evidence="3">CCMP722</strain>
    </source>
</reference>
<feature type="region of interest" description="Disordered" evidence="1">
    <location>
        <begin position="240"/>
        <end position="278"/>
    </location>
</feature>
<dbReference type="AlphaFoldDB" id="A0A6T7XE67"/>
<dbReference type="EMBL" id="HBFA01027609">
    <property type="protein sequence ID" value="CAD8678291.1"/>
    <property type="molecule type" value="Transcribed_RNA"/>
</dbReference>
<sequence length="434" mass="47196">MSGECYVCKEKGDSSNKLVKCVGLKYCAEIHSGVIRTQSEIGEVTTSLKHIVTSEGKNERKELSNCDFVTGRKFHPACLERDSAGASFNRTFSCKSVDGKEQYTTVDQTHKLCQDCLEKWENEHGKVVNVLAEKGRVVTEADKKRREVNKSCSNRKREVSSIGRHAALGNDIKLVLTTTVSGQMLKPVQCSNLDNLSKMANTPPLNPAKEKFTALLNTVTTSWSELSKLVKDCYLQPSKPVNGDTAGGPSAEEPIGGSTTLESEGVAPCRTPGNLQPSEGYISVEEGFRALNARRSQSQDLVVGANLLLFEGENGDTLYYPCNVVAAEVQGKVRVKYFEGHAPPTGTEYELDYQDFILDEKYTVFENMGPCANHLRNGGMQNSTSNKTRAGIGGSTSDCSNACGTFFPTSGNVLHPKLTKAPSAILHKAPLLPR</sequence>
<accession>A0A6T7XE67</accession>
<protein>
    <submittedName>
        <fullName evidence="3">Uncharacterized protein</fullName>
    </submittedName>
</protein>
<name>A0A6T7XE67_9CHLO</name>
<gene>
    <name evidence="2" type="ORF">POBO1169_LOCUS13999</name>
    <name evidence="3" type="ORF">POBO1169_LOCUS14000</name>
</gene>
<organism evidence="3">
    <name type="scientific">Pyramimonas obovata</name>
    <dbReference type="NCBI Taxonomy" id="1411642"/>
    <lineage>
        <taxon>Eukaryota</taxon>
        <taxon>Viridiplantae</taxon>
        <taxon>Chlorophyta</taxon>
        <taxon>Pyramimonadophyceae</taxon>
        <taxon>Pyramimonadales</taxon>
        <taxon>Pyramimonadaceae</taxon>
        <taxon>Pyramimonas</taxon>
        <taxon>Pyramimonas incertae sedis</taxon>
    </lineage>
</organism>
<dbReference type="EMBL" id="HBFA01027610">
    <property type="protein sequence ID" value="CAD8678293.1"/>
    <property type="molecule type" value="Transcribed_RNA"/>
</dbReference>
<proteinExistence type="predicted"/>
<evidence type="ECO:0000256" key="1">
    <source>
        <dbReference type="SAM" id="MobiDB-lite"/>
    </source>
</evidence>
<evidence type="ECO:0000313" key="2">
    <source>
        <dbReference type="EMBL" id="CAD8678291.1"/>
    </source>
</evidence>